<dbReference type="Pfam" id="PF14278">
    <property type="entry name" value="TetR_C_8"/>
    <property type="match status" value="1"/>
</dbReference>
<dbReference type="PANTHER" id="PTHR43479">
    <property type="entry name" value="ACREF/ENVCD OPERON REPRESSOR-RELATED"/>
    <property type="match status" value="1"/>
</dbReference>
<comment type="caution">
    <text evidence="4">The sequence shown here is derived from an EMBL/GenBank/DDBJ whole genome shotgun (WGS) entry which is preliminary data.</text>
</comment>
<dbReference type="Pfam" id="PF00440">
    <property type="entry name" value="TetR_N"/>
    <property type="match status" value="1"/>
</dbReference>
<dbReference type="PROSITE" id="PS50977">
    <property type="entry name" value="HTH_TETR_2"/>
    <property type="match status" value="1"/>
</dbReference>
<reference evidence="4 5" key="1">
    <citation type="submission" date="2020-07" db="EMBL/GenBank/DDBJ databases">
        <title>Streptomyces isolated from Indian soil.</title>
        <authorList>
            <person name="Mandal S."/>
            <person name="Maiti P.K."/>
        </authorList>
    </citation>
    <scope>NUCLEOTIDE SEQUENCE [LARGE SCALE GENOMIC DNA]</scope>
    <source>
        <strain evidence="4 5">PSKA54</strain>
    </source>
</reference>
<dbReference type="AlphaFoldDB" id="A0A7W2HHZ7"/>
<dbReference type="EMBL" id="JACEQY010000028">
    <property type="protein sequence ID" value="MBA4864299.1"/>
    <property type="molecule type" value="Genomic_DNA"/>
</dbReference>
<dbReference type="InterPro" id="IPR001647">
    <property type="entry name" value="HTH_TetR"/>
</dbReference>
<evidence type="ECO:0000259" key="3">
    <source>
        <dbReference type="PROSITE" id="PS50977"/>
    </source>
</evidence>
<evidence type="ECO:0000256" key="2">
    <source>
        <dbReference type="PROSITE-ProRule" id="PRU00335"/>
    </source>
</evidence>
<dbReference type="InterPro" id="IPR009057">
    <property type="entry name" value="Homeodomain-like_sf"/>
</dbReference>
<dbReference type="GO" id="GO:0003677">
    <property type="term" value="F:DNA binding"/>
    <property type="evidence" value="ECO:0007669"/>
    <property type="project" value="UniProtKB-UniRule"/>
</dbReference>
<feature type="domain" description="HTH tetR-type" evidence="3">
    <location>
        <begin position="10"/>
        <end position="70"/>
    </location>
</feature>
<keyword evidence="1 2" id="KW-0238">DNA-binding</keyword>
<evidence type="ECO:0000313" key="4">
    <source>
        <dbReference type="EMBL" id="MBA4864299.1"/>
    </source>
</evidence>
<gene>
    <name evidence="4" type="ORF">H1V43_23670</name>
</gene>
<evidence type="ECO:0000256" key="1">
    <source>
        <dbReference type="ARBA" id="ARBA00023125"/>
    </source>
</evidence>
<dbReference type="InterPro" id="IPR039532">
    <property type="entry name" value="TetR_C_Firmicutes"/>
</dbReference>
<name>A0A7W2HHZ7_9ACTN</name>
<feature type="DNA-binding region" description="H-T-H motif" evidence="2">
    <location>
        <begin position="33"/>
        <end position="52"/>
    </location>
</feature>
<accession>A0A7W2HHZ7</accession>
<evidence type="ECO:0000313" key="5">
    <source>
        <dbReference type="Proteomes" id="UP000586976"/>
    </source>
</evidence>
<organism evidence="4 5">
    <name type="scientific">Streptomyces himalayensis subsp. aureolus</name>
    <dbReference type="NCBI Taxonomy" id="2758039"/>
    <lineage>
        <taxon>Bacteria</taxon>
        <taxon>Bacillati</taxon>
        <taxon>Actinomycetota</taxon>
        <taxon>Actinomycetes</taxon>
        <taxon>Kitasatosporales</taxon>
        <taxon>Streptomycetaceae</taxon>
        <taxon>Streptomyces</taxon>
        <taxon>Streptomyces himalayensis</taxon>
    </lineage>
</organism>
<dbReference type="InterPro" id="IPR050624">
    <property type="entry name" value="HTH-type_Tx_Regulator"/>
</dbReference>
<dbReference type="SUPFAM" id="SSF46689">
    <property type="entry name" value="Homeodomain-like"/>
    <property type="match status" value="1"/>
</dbReference>
<proteinExistence type="predicted"/>
<dbReference type="Gene3D" id="1.10.357.10">
    <property type="entry name" value="Tetracycline Repressor, domain 2"/>
    <property type="match status" value="1"/>
</dbReference>
<dbReference type="Proteomes" id="UP000586976">
    <property type="component" value="Unassembled WGS sequence"/>
</dbReference>
<protein>
    <submittedName>
        <fullName evidence="4">TetR/AcrR family transcriptional regulator C-terminal domain-containing protein</fullName>
    </submittedName>
</protein>
<sequence length="190" mass="21191">MGSSVDRRVRRSRQLSWQALVGLILEKGYDRITVQDIIDRADIGRSTFYAHFTDKDDLLLSGLEEFGAAFEDNLKQHFATRGDPSPALPVFQHAYENRDVYRALAGNRGGEVLRDGLRRQVSEAMAHHLGEVIPVGDPALPSEVTVEFLISSLLGLLAWWLDSDMPYAPEQMADMYMKLALQGVPAAYGI</sequence>
<keyword evidence="5" id="KW-1185">Reference proteome</keyword>
<dbReference type="PANTHER" id="PTHR43479:SF7">
    <property type="entry name" value="TETR-FAMILY TRANSCRIPTIONAL REGULATOR"/>
    <property type="match status" value="1"/>
</dbReference>